<dbReference type="CDD" id="cd06850">
    <property type="entry name" value="biotinyl_domain"/>
    <property type="match status" value="1"/>
</dbReference>
<dbReference type="Proteomes" id="UP000000422">
    <property type="component" value="Chromosome"/>
</dbReference>
<accession>Q7M9Z6</accession>
<proteinExistence type="predicted"/>
<dbReference type="InterPro" id="IPR000089">
    <property type="entry name" value="Biotin_lipoyl"/>
</dbReference>
<feature type="domain" description="Lipoyl-binding" evidence="4">
    <location>
        <begin position="521"/>
        <end position="601"/>
    </location>
</feature>
<dbReference type="InterPro" id="IPR000891">
    <property type="entry name" value="PYR_CT"/>
</dbReference>
<organism evidence="7">
    <name type="scientific">Wolinella succinogenes (strain ATCC 29543 / DSM 1740 / CCUG 13145 / JCM 31913 / LMG 7466 / NCTC 11488 / FDC 602W)</name>
    <name type="common">Vibrio succinogenes</name>
    <dbReference type="NCBI Taxonomy" id="273121"/>
    <lineage>
        <taxon>Bacteria</taxon>
        <taxon>Pseudomonadati</taxon>
        <taxon>Campylobacterota</taxon>
        <taxon>Epsilonproteobacteria</taxon>
        <taxon>Campylobacterales</taxon>
        <taxon>Helicobacteraceae</taxon>
        <taxon>Wolinella</taxon>
    </lineage>
</organism>
<evidence type="ECO:0000313" key="7">
    <source>
        <dbReference type="Proteomes" id="UP000000422"/>
    </source>
</evidence>
<dbReference type="Pfam" id="PF00364">
    <property type="entry name" value="Biotin_lipoyl"/>
    <property type="match status" value="1"/>
</dbReference>
<dbReference type="eggNOG" id="COG0511">
    <property type="taxonomic scope" value="Bacteria"/>
</dbReference>
<evidence type="ECO:0000256" key="1">
    <source>
        <dbReference type="ARBA" id="ARBA00023267"/>
    </source>
</evidence>
<evidence type="ECO:0000256" key="2">
    <source>
        <dbReference type="SAM" id="Coils"/>
    </source>
</evidence>
<dbReference type="GO" id="GO:0006814">
    <property type="term" value="P:sodium ion transport"/>
    <property type="evidence" value="ECO:0007669"/>
    <property type="project" value="InterPro"/>
</dbReference>
<dbReference type="STRING" id="273121.WS0565"/>
<gene>
    <name evidence="6" type="ordered locus">WS0565</name>
</gene>
<dbReference type="FunFam" id="2.40.50.100:FF:000003">
    <property type="entry name" value="Acetyl-CoA carboxylase biotin carboxyl carrier protein"/>
    <property type="match status" value="1"/>
</dbReference>
<dbReference type="InterPro" id="IPR013785">
    <property type="entry name" value="Aldolase_TIM"/>
</dbReference>
<keyword evidence="7" id="KW-1185">Reference proteome</keyword>
<dbReference type="InterPro" id="IPR001882">
    <property type="entry name" value="Biotin_BS"/>
</dbReference>
<dbReference type="CDD" id="cd07937">
    <property type="entry name" value="DRE_TIM_PC_TC_5S"/>
    <property type="match status" value="1"/>
</dbReference>
<dbReference type="InterPro" id="IPR055268">
    <property type="entry name" value="PCB-like"/>
</dbReference>
<dbReference type="SUPFAM" id="SSF51569">
    <property type="entry name" value="Aldolase"/>
    <property type="match status" value="1"/>
</dbReference>
<dbReference type="GO" id="GO:0004736">
    <property type="term" value="F:pyruvate carboxylase activity"/>
    <property type="evidence" value="ECO:0007669"/>
    <property type="project" value="UniProtKB-ARBA"/>
</dbReference>
<feature type="coiled-coil region" evidence="2">
    <location>
        <begin position="261"/>
        <end position="288"/>
    </location>
</feature>
<dbReference type="PANTHER" id="PTHR43778:SF2">
    <property type="entry name" value="PYRUVATE CARBOXYLASE, MITOCHONDRIAL"/>
    <property type="match status" value="1"/>
</dbReference>
<name>Q7M9Z6_WOLSU</name>
<dbReference type="SUPFAM" id="SSF89000">
    <property type="entry name" value="post-HMGL domain-like"/>
    <property type="match status" value="1"/>
</dbReference>
<keyword evidence="2" id="KW-0175">Coiled coil</keyword>
<dbReference type="KEGG" id="wsu:WS0565"/>
<dbReference type="GO" id="GO:0008948">
    <property type="term" value="F:oxaloacetate decarboxylase activity"/>
    <property type="evidence" value="ECO:0007669"/>
    <property type="project" value="InterPro"/>
</dbReference>
<dbReference type="Gene3D" id="3.20.20.70">
    <property type="entry name" value="Aldolase class I"/>
    <property type="match status" value="1"/>
</dbReference>
<keyword evidence="1" id="KW-0092">Biotin</keyword>
<sequence>MVKITENSLRDGHQSLLATRMRTEDMVEAAKLLEQVGFHSVEAWGGATYDTCLRYLKEDPFERLATFKAIFQKTPIQMLLRGQNLIGYRHYADDTVREFIRLSALHGVDIFRIFDALNDIRNLEVSIEEVKKQGKHAQGAISYTVSPVHTTAGFVEYAKELVKRGCDSVCIKDMAGLITPMAAFELVKALKESLSVPVQFHSHSTAGFAFGSHLKAVEAGADILDLSNSALAEGTSHPCAQSMVAALAGTPYDTKLNLEPMEQAAEILKRHRRKYKKFESEYNQIDTRVLVSQIPGGMISNMANQLKEQNALNRMDEVLREIPKVREDFGFPPLVTPSSQIVGTQAVLNVLMGERYKTITTETRNLVRGLYGKSPAPISEALKAKILSEGETLIETRPADSLEPEMERAKAESVEFAKNETDVISYAIFGAMAKSFLVERNEGKLAPEPLTLFEDYGHEPLAKEFTVTVHGEQYQVKIEGSGTKEEGLRPFFVRVDGELKEVFVESNEGAGGASASSASTKKSGGLPHATKQGHIISPMPGTLAKIKVKVGDLVKAGDTLAVVEAMKMENEVLSTIDGTVKEIYAEEGTSVSNNVAIMLIG</sequence>
<dbReference type="InterPro" id="IPR005776">
    <property type="entry name" value="OadA"/>
</dbReference>
<dbReference type="SUPFAM" id="SSF51230">
    <property type="entry name" value="Single hybrid motif"/>
    <property type="match status" value="1"/>
</dbReference>
<feature type="compositionally biased region" description="Low complexity" evidence="3">
    <location>
        <begin position="513"/>
        <end position="525"/>
    </location>
</feature>
<dbReference type="HOGENOM" id="CLU_000395_4_2_7"/>
<dbReference type="GO" id="GO:0006094">
    <property type="term" value="P:gluconeogenesis"/>
    <property type="evidence" value="ECO:0007669"/>
    <property type="project" value="TreeGrafter"/>
</dbReference>
<dbReference type="NCBIfam" id="TIGR01108">
    <property type="entry name" value="oadA"/>
    <property type="match status" value="1"/>
</dbReference>
<dbReference type="NCBIfam" id="NF006761">
    <property type="entry name" value="PRK09282.1"/>
    <property type="match status" value="1"/>
</dbReference>
<evidence type="ECO:0000259" key="4">
    <source>
        <dbReference type="PROSITE" id="PS50968"/>
    </source>
</evidence>
<dbReference type="PROSITE" id="PS50968">
    <property type="entry name" value="BIOTINYL_LIPOYL"/>
    <property type="match status" value="1"/>
</dbReference>
<dbReference type="PROSITE" id="PS00188">
    <property type="entry name" value="BIOTIN"/>
    <property type="match status" value="1"/>
</dbReference>
<protein>
    <submittedName>
        <fullName evidence="6">PUTATIVE TRANSCARBOXYLASE SUBUNIT</fullName>
    </submittedName>
</protein>
<dbReference type="GO" id="GO:0005737">
    <property type="term" value="C:cytoplasm"/>
    <property type="evidence" value="ECO:0007669"/>
    <property type="project" value="TreeGrafter"/>
</dbReference>
<evidence type="ECO:0000259" key="5">
    <source>
        <dbReference type="PROSITE" id="PS50991"/>
    </source>
</evidence>
<dbReference type="Pfam" id="PF00682">
    <property type="entry name" value="HMGL-like"/>
    <property type="match status" value="1"/>
</dbReference>
<dbReference type="Gene3D" id="2.40.50.100">
    <property type="match status" value="1"/>
</dbReference>
<reference evidence="6 7" key="1">
    <citation type="journal article" date="2003" name="Proc. Natl. Acad. Sci. U.S.A.">
        <title>Complete genome sequence and analysis of Wolinella succinogenes.</title>
        <authorList>
            <person name="Baar C."/>
            <person name="Eppinger M."/>
            <person name="Raddatz G."/>
            <person name="Simon JM."/>
            <person name="Lanz C."/>
            <person name="Klimmek O."/>
            <person name="Nandakumar R."/>
            <person name="Gross R."/>
            <person name="Rosinus A."/>
            <person name="Keller H."/>
            <person name="Jagtap P."/>
            <person name="Linke B."/>
            <person name="Meyer F."/>
            <person name="Lederer H."/>
            <person name="Schuster S.C."/>
        </authorList>
    </citation>
    <scope>NUCLEOTIDE SEQUENCE [LARGE SCALE GENOMIC DNA]</scope>
    <source>
        <strain evidence="7">ATCC 29543 / DSM 1740 / CCUG 13145 / JCM 31913 / LMG 7466 / NCTC 11488 / FDC 602W</strain>
    </source>
</reference>
<dbReference type="PANTHER" id="PTHR43778">
    <property type="entry name" value="PYRUVATE CARBOXYLASE"/>
    <property type="match status" value="1"/>
</dbReference>
<dbReference type="AlphaFoldDB" id="Q7M9Z6"/>
<feature type="region of interest" description="Disordered" evidence="3">
    <location>
        <begin position="509"/>
        <end position="534"/>
    </location>
</feature>
<dbReference type="eggNOG" id="COG5016">
    <property type="taxonomic scope" value="Bacteria"/>
</dbReference>
<dbReference type="InterPro" id="IPR011053">
    <property type="entry name" value="Single_hybrid_motif"/>
</dbReference>
<dbReference type="Pfam" id="PF02436">
    <property type="entry name" value="PYC_OADA"/>
    <property type="match status" value="1"/>
</dbReference>
<feature type="domain" description="Pyruvate carboxyltransferase" evidence="5">
    <location>
        <begin position="2"/>
        <end position="262"/>
    </location>
</feature>
<evidence type="ECO:0000313" key="6">
    <source>
        <dbReference type="EMBL" id="CAE09699.1"/>
    </source>
</evidence>
<evidence type="ECO:0000256" key="3">
    <source>
        <dbReference type="SAM" id="MobiDB-lite"/>
    </source>
</evidence>
<dbReference type="RefSeq" id="WP_011138499.1">
    <property type="nucleotide sequence ID" value="NC_005090.1"/>
</dbReference>
<dbReference type="InterPro" id="IPR003379">
    <property type="entry name" value="Carboxylase_cons_dom"/>
</dbReference>
<dbReference type="EMBL" id="BX571658">
    <property type="protein sequence ID" value="CAE09699.1"/>
    <property type="molecule type" value="Genomic_DNA"/>
</dbReference>
<dbReference type="PROSITE" id="PS50991">
    <property type="entry name" value="PYR_CT"/>
    <property type="match status" value="1"/>
</dbReference>